<gene>
    <name evidence="2" type="ORF">PQG83_14440</name>
</gene>
<dbReference type="EMBL" id="CP116968">
    <property type="protein sequence ID" value="WNM60950.1"/>
    <property type="molecule type" value="Genomic_DNA"/>
</dbReference>
<feature type="transmembrane region" description="Helical" evidence="1">
    <location>
        <begin position="43"/>
        <end position="66"/>
    </location>
</feature>
<keyword evidence="1" id="KW-0472">Membrane</keyword>
<accession>A0AA96GIS4</accession>
<protein>
    <submittedName>
        <fullName evidence="2">Uncharacterized protein</fullName>
    </submittedName>
</protein>
<proteinExistence type="predicted"/>
<dbReference type="AlphaFoldDB" id="A0AA96GIS4"/>
<dbReference type="Proteomes" id="UP001302494">
    <property type="component" value="Chromosome"/>
</dbReference>
<feature type="transmembrane region" description="Helical" evidence="1">
    <location>
        <begin position="12"/>
        <end position="31"/>
    </location>
</feature>
<keyword evidence="1" id="KW-0812">Transmembrane</keyword>
<reference evidence="2 3" key="1">
    <citation type="submission" date="2023-01" db="EMBL/GenBank/DDBJ databases">
        <title>Cultivation and genomic characterization of new, ubiquitous marine nitrite-oxidizing bacteria from the Nitrospirales.</title>
        <authorList>
            <person name="Mueller A.J."/>
            <person name="Daebeler A."/>
            <person name="Herbold C.W."/>
            <person name="Kirkegaard R.H."/>
            <person name="Daims H."/>
        </authorList>
    </citation>
    <scope>NUCLEOTIDE SEQUENCE [LARGE SCALE GENOMIC DNA]</scope>
    <source>
        <strain evidence="2 3">DK</strain>
    </source>
</reference>
<keyword evidence="3" id="KW-1185">Reference proteome</keyword>
<dbReference type="RefSeq" id="WP_312742402.1">
    <property type="nucleotide sequence ID" value="NZ_CP116968.1"/>
</dbReference>
<evidence type="ECO:0000256" key="1">
    <source>
        <dbReference type="SAM" id="Phobius"/>
    </source>
</evidence>
<keyword evidence="1" id="KW-1133">Transmembrane helix</keyword>
<organism evidence="2 3">
    <name type="scientific">Candidatus Nitrospira neomarina</name>
    <dbReference type="NCBI Taxonomy" id="3020899"/>
    <lineage>
        <taxon>Bacteria</taxon>
        <taxon>Pseudomonadati</taxon>
        <taxon>Nitrospirota</taxon>
        <taxon>Nitrospiria</taxon>
        <taxon>Nitrospirales</taxon>
        <taxon>Nitrospiraceae</taxon>
        <taxon>Nitrospira</taxon>
    </lineage>
</organism>
<evidence type="ECO:0000313" key="3">
    <source>
        <dbReference type="Proteomes" id="UP001302494"/>
    </source>
</evidence>
<sequence>MGLSRKTMVREWIILALCLGLGAHVALGFLLHGGQDWPIESYGYYGIFFGVFIYVVVQIGRSLWWFKKGGRSTQGL</sequence>
<evidence type="ECO:0000313" key="2">
    <source>
        <dbReference type="EMBL" id="WNM60950.1"/>
    </source>
</evidence>
<name>A0AA96GIS4_9BACT</name>
<dbReference type="KEGG" id="nneo:PQG83_14440"/>